<dbReference type="AlphaFoldDB" id="A0A317Y0Z9"/>
<evidence type="ECO:0000313" key="1">
    <source>
        <dbReference type="EMBL" id="PWZ52307.1"/>
    </source>
</evidence>
<comment type="caution">
    <text evidence="1">The sequence shown here is derived from an EMBL/GenBank/DDBJ whole genome shotgun (WGS) entry which is preliminary data.</text>
</comment>
<accession>A0A317Y0Z9</accession>
<dbReference type="Proteomes" id="UP000251960">
    <property type="component" value="Chromosome 1"/>
</dbReference>
<sequence length="23" mass="2781">MYTVSTPLYCPHNKIKNTRWDGR</sequence>
<gene>
    <name evidence="1" type="ORF">Zm00014a_005993</name>
</gene>
<proteinExistence type="predicted"/>
<organism evidence="1">
    <name type="scientific">Zea mays</name>
    <name type="common">Maize</name>
    <dbReference type="NCBI Taxonomy" id="4577"/>
    <lineage>
        <taxon>Eukaryota</taxon>
        <taxon>Viridiplantae</taxon>
        <taxon>Streptophyta</taxon>
        <taxon>Embryophyta</taxon>
        <taxon>Tracheophyta</taxon>
        <taxon>Spermatophyta</taxon>
        <taxon>Magnoliopsida</taxon>
        <taxon>Liliopsida</taxon>
        <taxon>Poales</taxon>
        <taxon>Poaceae</taxon>
        <taxon>PACMAD clade</taxon>
        <taxon>Panicoideae</taxon>
        <taxon>Andropogonodae</taxon>
        <taxon>Andropogoneae</taxon>
        <taxon>Tripsacinae</taxon>
        <taxon>Zea</taxon>
    </lineage>
</organism>
<reference evidence="1" key="1">
    <citation type="journal article" date="2018" name="Nat. Genet.">
        <title>Extensive intraspecific gene order and gene structural variations between Mo17 and other maize genomes.</title>
        <authorList>
            <person name="Sun S."/>
            <person name="Zhou Y."/>
            <person name="Chen J."/>
            <person name="Shi J."/>
            <person name="Zhao H."/>
            <person name="Zhao H."/>
            <person name="Song W."/>
            <person name="Zhang M."/>
            <person name="Cui Y."/>
            <person name="Dong X."/>
            <person name="Liu H."/>
            <person name="Ma X."/>
            <person name="Jiao Y."/>
            <person name="Wang B."/>
            <person name="Wei X."/>
            <person name="Stein J.C."/>
            <person name="Glaubitz J.C."/>
            <person name="Lu F."/>
            <person name="Yu G."/>
            <person name="Liang C."/>
            <person name="Fengler K."/>
            <person name="Li B."/>
            <person name="Rafalski A."/>
            <person name="Schnable P.S."/>
            <person name="Ware D.H."/>
            <person name="Buckler E.S."/>
            <person name="Lai J."/>
        </authorList>
    </citation>
    <scope>NUCLEOTIDE SEQUENCE [LARGE SCALE GENOMIC DNA]</scope>
    <source>
        <tissue evidence="1">Seedling</tissue>
    </source>
</reference>
<dbReference type="EMBL" id="NCVQ01000001">
    <property type="protein sequence ID" value="PWZ52307.1"/>
    <property type="molecule type" value="Genomic_DNA"/>
</dbReference>
<protein>
    <submittedName>
        <fullName evidence="1">Uncharacterized protein</fullName>
    </submittedName>
</protein>
<name>A0A317Y0Z9_MAIZE</name>